<dbReference type="HAMAP" id="MF_02019">
    <property type="entry name" value="MurF"/>
    <property type="match status" value="1"/>
</dbReference>
<dbReference type="GO" id="GO:0047480">
    <property type="term" value="F:UDP-N-acetylmuramoyl-tripeptide-D-alanyl-D-alanine ligase activity"/>
    <property type="evidence" value="ECO:0007669"/>
    <property type="project" value="UniProtKB-UniRule"/>
</dbReference>
<keyword evidence="4 10" id="KW-0547">Nucleotide-binding</keyword>
<evidence type="ECO:0000256" key="11">
    <source>
        <dbReference type="RuleBase" id="RU004136"/>
    </source>
</evidence>
<dbReference type="Gene3D" id="3.40.1390.10">
    <property type="entry name" value="MurE/MurF, N-terminal domain"/>
    <property type="match status" value="1"/>
</dbReference>
<dbReference type="eggNOG" id="COG0770">
    <property type="taxonomic scope" value="Bacteria"/>
</dbReference>
<evidence type="ECO:0000259" key="14">
    <source>
        <dbReference type="Pfam" id="PF08245"/>
    </source>
</evidence>
<dbReference type="InterPro" id="IPR005863">
    <property type="entry name" value="UDP-N-AcMur_synth"/>
</dbReference>
<keyword evidence="3 10" id="KW-0132">Cell division</keyword>
<keyword evidence="5 10" id="KW-0067">ATP-binding</keyword>
<dbReference type="PANTHER" id="PTHR43024">
    <property type="entry name" value="UDP-N-ACETYLMURAMOYL-TRIPEPTIDE--D-ALANYL-D-ALANINE LIGASE"/>
    <property type="match status" value="1"/>
</dbReference>
<keyword evidence="6 10" id="KW-0133">Cell shape</keyword>
<dbReference type="KEGG" id="lsn:LSA_04190"/>
<dbReference type="PANTHER" id="PTHR43024:SF1">
    <property type="entry name" value="UDP-N-ACETYLMURAMOYL-TRIPEPTIDE--D-ALANYL-D-ALANINE LIGASE"/>
    <property type="match status" value="1"/>
</dbReference>
<dbReference type="SUPFAM" id="SSF53244">
    <property type="entry name" value="MurD-like peptide ligases, peptide-binding domain"/>
    <property type="match status" value="1"/>
</dbReference>
<reference evidence="15 16" key="1">
    <citation type="journal article" date="2011" name="Microb. Cell Fact.">
        <title>Genomic analysis reveals Lactobacillus sanfranciscensis as stable element in traditional sourdoughs.</title>
        <authorList>
            <person name="Vogel R.F."/>
            <person name="Pavlovic M."/>
            <person name="Ehrmann M.A."/>
            <person name="Wiezer A."/>
            <person name="Liesegang H."/>
            <person name="Offschanka S."/>
            <person name="Voget S."/>
            <person name="Angelov A."/>
            <person name="Bocker G."/>
            <person name="Liebl W."/>
        </authorList>
    </citation>
    <scope>NUCLEOTIDE SEQUENCE [LARGE SCALE GENOMIC DNA]</scope>
    <source>
        <strain evidence="15 16">TMW 1.1304</strain>
    </source>
</reference>
<comment type="function">
    <text evidence="10 11">Involved in cell wall formation. Catalyzes the final step in the synthesis of UDP-N-acetylmuramoyl-pentapeptide, the precursor of murein.</text>
</comment>
<comment type="subcellular location">
    <subcellularLocation>
        <location evidence="10 11">Cytoplasm</location>
    </subcellularLocation>
</comment>
<dbReference type="InterPro" id="IPR051046">
    <property type="entry name" value="MurCDEF_CellWall_CoF430Synth"/>
</dbReference>
<dbReference type="Pfam" id="PF01225">
    <property type="entry name" value="Mur_ligase"/>
    <property type="match status" value="1"/>
</dbReference>
<keyword evidence="16" id="KW-1185">Reference proteome</keyword>
<comment type="pathway">
    <text evidence="10 11">Cell wall biogenesis; peptidoglycan biosynthesis.</text>
</comment>
<evidence type="ECO:0000259" key="13">
    <source>
        <dbReference type="Pfam" id="PF02875"/>
    </source>
</evidence>
<organism evidence="15 16">
    <name type="scientific">Fructilactobacillus sanfranciscensis (strain TMW 1.1304)</name>
    <name type="common">Lactobacillus sanfranciscensis</name>
    <dbReference type="NCBI Taxonomy" id="714313"/>
    <lineage>
        <taxon>Bacteria</taxon>
        <taxon>Bacillati</taxon>
        <taxon>Bacillota</taxon>
        <taxon>Bacilli</taxon>
        <taxon>Lactobacillales</taxon>
        <taxon>Lactobacillaceae</taxon>
        <taxon>Fructilactobacillus</taxon>
    </lineage>
</organism>
<dbReference type="EC" id="6.3.2.10" evidence="10 11"/>
<dbReference type="GO" id="GO:0005524">
    <property type="term" value="F:ATP binding"/>
    <property type="evidence" value="ECO:0007669"/>
    <property type="project" value="UniProtKB-UniRule"/>
</dbReference>
<dbReference type="GO" id="GO:0005737">
    <property type="term" value="C:cytoplasm"/>
    <property type="evidence" value="ECO:0007669"/>
    <property type="project" value="UniProtKB-SubCell"/>
</dbReference>
<gene>
    <name evidence="10 15" type="primary">murF</name>
    <name evidence="15" type="ordered locus">LSA_04190</name>
</gene>
<evidence type="ECO:0000313" key="15">
    <source>
        <dbReference type="EMBL" id="AEN98867.1"/>
    </source>
</evidence>
<dbReference type="GO" id="GO:0051301">
    <property type="term" value="P:cell division"/>
    <property type="evidence" value="ECO:0007669"/>
    <property type="project" value="UniProtKB-KW"/>
</dbReference>
<dbReference type="Proteomes" id="UP000001285">
    <property type="component" value="Chromosome"/>
</dbReference>
<dbReference type="SUPFAM" id="SSF53623">
    <property type="entry name" value="MurD-like peptide ligases, catalytic domain"/>
    <property type="match status" value="1"/>
</dbReference>
<feature type="domain" description="Mur ligase C-terminal" evidence="13">
    <location>
        <begin position="322"/>
        <end position="449"/>
    </location>
</feature>
<dbReference type="NCBIfam" id="TIGR01143">
    <property type="entry name" value="murF"/>
    <property type="match status" value="1"/>
</dbReference>
<dbReference type="InterPro" id="IPR036615">
    <property type="entry name" value="Mur_ligase_C_dom_sf"/>
</dbReference>
<name>G2KU52_FRUST</name>
<dbReference type="SUPFAM" id="SSF63418">
    <property type="entry name" value="MurE/MurF N-terminal domain"/>
    <property type="match status" value="1"/>
</dbReference>
<evidence type="ECO:0000256" key="2">
    <source>
        <dbReference type="ARBA" id="ARBA00022598"/>
    </source>
</evidence>
<dbReference type="GO" id="GO:0008766">
    <property type="term" value="F:UDP-N-acetylmuramoylalanyl-D-glutamyl-2,6-diaminopimelate-D-alanyl-D-alanine ligase activity"/>
    <property type="evidence" value="ECO:0007669"/>
    <property type="project" value="RHEA"/>
</dbReference>
<keyword evidence="9 10" id="KW-0961">Cell wall biogenesis/degradation</keyword>
<dbReference type="AlphaFoldDB" id="G2KU52"/>
<dbReference type="InterPro" id="IPR036565">
    <property type="entry name" value="Mur-like_cat_sf"/>
</dbReference>
<evidence type="ECO:0000256" key="6">
    <source>
        <dbReference type="ARBA" id="ARBA00022960"/>
    </source>
</evidence>
<sequence length="462" mass="51060">MGVKFMKMKLEEIAKAVNGTISNNANDIEITSVGFDSRKMEPDSLFVPLAGEHDGHDYIQSAIDHGAVGTFWKADHANQAPDDFPVILVSNPLQALQTLAKYYLTKINPHVVAITGSNGKTTTKDLIASVLETNFNVAKTQGNFNNEIGVPVTILSMNSNTEVLVVEMGMDRPGQLHELSTLVSPDVAVITMIGEAHIEFFKTRDWIADAKLEIIDGLREDGEFVFNGDEPLLVDRANKLKVNKKTFGKLTTNNIYPIKIIDGDNTTKFTTNVWDGLEFTINLLGEYNVFNALAALEVGRLFEIKSQNMQLGLEHANLTKNRTEWIKGNQGEMILSDVYNSNPSAVKAVLKAFENTHVMGKRMVVLGDMLELGDQSKEMHAGLADNLDPDQIADVFLIGDDMQALSDALNSKYQSGVNLFYYKISEMDVMIEKLKAMIQPSDEVLLKASHGIHLEKVLDALE</sequence>
<accession>G2KU52</accession>
<dbReference type="Pfam" id="PF08245">
    <property type="entry name" value="Mur_ligase_M"/>
    <property type="match status" value="1"/>
</dbReference>
<keyword evidence="2 10" id="KW-0436">Ligase</keyword>
<dbReference type="GO" id="GO:0009252">
    <property type="term" value="P:peptidoglycan biosynthetic process"/>
    <property type="evidence" value="ECO:0007669"/>
    <property type="project" value="UniProtKB-UniRule"/>
</dbReference>
<evidence type="ECO:0000256" key="9">
    <source>
        <dbReference type="ARBA" id="ARBA00023316"/>
    </source>
</evidence>
<dbReference type="STRING" id="714313.LSA_04190"/>
<evidence type="ECO:0000256" key="10">
    <source>
        <dbReference type="HAMAP-Rule" id="MF_02019"/>
    </source>
</evidence>
<evidence type="ECO:0000256" key="7">
    <source>
        <dbReference type="ARBA" id="ARBA00022984"/>
    </source>
</evidence>
<dbReference type="InterPro" id="IPR013221">
    <property type="entry name" value="Mur_ligase_cen"/>
</dbReference>
<feature type="binding site" evidence="10">
    <location>
        <begin position="116"/>
        <end position="122"/>
    </location>
    <ligand>
        <name>ATP</name>
        <dbReference type="ChEBI" id="CHEBI:30616"/>
    </ligand>
</feature>
<evidence type="ECO:0000256" key="1">
    <source>
        <dbReference type="ARBA" id="ARBA00022490"/>
    </source>
</evidence>
<dbReference type="GO" id="GO:0008360">
    <property type="term" value="P:regulation of cell shape"/>
    <property type="evidence" value="ECO:0007669"/>
    <property type="project" value="UniProtKB-KW"/>
</dbReference>
<keyword evidence="8 10" id="KW-0131">Cell cycle</keyword>
<proteinExistence type="inferred from homology"/>
<dbReference type="EMBL" id="CP002461">
    <property type="protein sequence ID" value="AEN98867.1"/>
    <property type="molecule type" value="Genomic_DNA"/>
</dbReference>
<evidence type="ECO:0000313" key="16">
    <source>
        <dbReference type="Proteomes" id="UP000001285"/>
    </source>
</evidence>
<evidence type="ECO:0000256" key="3">
    <source>
        <dbReference type="ARBA" id="ARBA00022618"/>
    </source>
</evidence>
<evidence type="ECO:0000256" key="4">
    <source>
        <dbReference type="ARBA" id="ARBA00022741"/>
    </source>
</evidence>
<comment type="catalytic activity">
    <reaction evidence="11">
        <text>D-alanyl-D-alanine + UDP-N-acetyl-alpha-D-muramoyl-L-alanyl-gamma-D-glutamyl-meso-2,6-diaminopimelate + ATP = UDP-N-acetyl-alpha-D-muramoyl-L-alanyl-gamma-D-glutamyl-meso-2,6-diaminopimeloyl-D-alanyl-D-alanine + ADP + phosphate + H(+)</text>
        <dbReference type="Rhea" id="RHEA:28374"/>
        <dbReference type="ChEBI" id="CHEBI:15378"/>
        <dbReference type="ChEBI" id="CHEBI:30616"/>
        <dbReference type="ChEBI" id="CHEBI:43474"/>
        <dbReference type="ChEBI" id="CHEBI:57822"/>
        <dbReference type="ChEBI" id="CHEBI:61386"/>
        <dbReference type="ChEBI" id="CHEBI:83905"/>
        <dbReference type="ChEBI" id="CHEBI:456216"/>
        <dbReference type="EC" id="6.3.2.10"/>
    </reaction>
</comment>
<dbReference type="Gene3D" id="3.90.190.20">
    <property type="entry name" value="Mur ligase, C-terminal domain"/>
    <property type="match status" value="1"/>
</dbReference>
<evidence type="ECO:0000256" key="5">
    <source>
        <dbReference type="ARBA" id="ARBA00022840"/>
    </source>
</evidence>
<evidence type="ECO:0000256" key="8">
    <source>
        <dbReference type="ARBA" id="ARBA00023306"/>
    </source>
</evidence>
<protein>
    <recommendedName>
        <fullName evidence="10 11">UDP-N-acetylmuramoyl-tripeptide--D-alanyl-D-alanine ligase</fullName>
        <ecNumber evidence="10 11">6.3.2.10</ecNumber>
    </recommendedName>
    <alternativeName>
        <fullName evidence="10">D-alanyl-D-alanine-adding enzyme</fullName>
    </alternativeName>
</protein>
<comment type="similarity">
    <text evidence="10">Belongs to the MurCDEF family. MurF subfamily.</text>
</comment>
<dbReference type="InterPro" id="IPR004101">
    <property type="entry name" value="Mur_ligase_C"/>
</dbReference>
<dbReference type="InterPro" id="IPR035911">
    <property type="entry name" value="MurE/MurF_N"/>
</dbReference>
<dbReference type="GO" id="GO:0071555">
    <property type="term" value="P:cell wall organization"/>
    <property type="evidence" value="ECO:0007669"/>
    <property type="project" value="UniProtKB-KW"/>
</dbReference>
<keyword evidence="7 10" id="KW-0573">Peptidoglycan synthesis</keyword>
<dbReference type="HOGENOM" id="CLU_031507_1_0_9"/>
<keyword evidence="1 10" id="KW-0963">Cytoplasm</keyword>
<dbReference type="InterPro" id="IPR000713">
    <property type="entry name" value="Mur_ligase_N"/>
</dbReference>
<feature type="domain" description="Mur ligase central" evidence="14">
    <location>
        <begin position="114"/>
        <end position="298"/>
    </location>
</feature>
<evidence type="ECO:0000259" key="12">
    <source>
        <dbReference type="Pfam" id="PF01225"/>
    </source>
</evidence>
<feature type="domain" description="Mur ligase N-terminal catalytic" evidence="12">
    <location>
        <begin position="29"/>
        <end position="102"/>
    </location>
</feature>
<dbReference type="Gene3D" id="3.40.1190.10">
    <property type="entry name" value="Mur-like, catalytic domain"/>
    <property type="match status" value="1"/>
</dbReference>
<dbReference type="Pfam" id="PF02875">
    <property type="entry name" value="Mur_ligase_C"/>
    <property type="match status" value="1"/>
</dbReference>
<comment type="catalytic activity">
    <reaction evidence="10">
        <text>UDP-N-acetyl-alpha-D-muramoyl-L-alanyl-gamma-D-glutamyl-L-lysine + D-alanyl-D-alanine + ATP = UDP-N-acetyl-alpha-D-muramoyl-L-alanyl-gamma-D-glutamyl-L-lysyl-D-alanyl-D-alanine + ADP + phosphate + H(+)</text>
        <dbReference type="Rhea" id="RHEA:16085"/>
        <dbReference type="ChEBI" id="CHEBI:15378"/>
        <dbReference type="ChEBI" id="CHEBI:30616"/>
        <dbReference type="ChEBI" id="CHEBI:43474"/>
        <dbReference type="ChEBI" id="CHEBI:57822"/>
        <dbReference type="ChEBI" id="CHEBI:70758"/>
        <dbReference type="ChEBI" id="CHEBI:83903"/>
        <dbReference type="ChEBI" id="CHEBI:456216"/>
        <dbReference type="EC" id="6.3.2.10"/>
    </reaction>
</comment>
<dbReference type="UniPathway" id="UPA00219"/>